<keyword evidence="4 7" id="KW-0812">Transmembrane</keyword>
<feature type="transmembrane region" description="Helical" evidence="7">
    <location>
        <begin position="309"/>
        <end position="332"/>
    </location>
</feature>
<dbReference type="EMBL" id="FOIM01000024">
    <property type="protein sequence ID" value="SEU01247.1"/>
    <property type="molecule type" value="Genomic_DNA"/>
</dbReference>
<dbReference type="STRING" id="460384.SAMN05216313_12425"/>
<dbReference type="InterPro" id="IPR036259">
    <property type="entry name" value="MFS_trans_sf"/>
</dbReference>
<evidence type="ECO:0000256" key="4">
    <source>
        <dbReference type="ARBA" id="ARBA00022692"/>
    </source>
</evidence>
<feature type="transmembrane region" description="Helical" evidence="7">
    <location>
        <begin position="9"/>
        <end position="34"/>
    </location>
</feature>
<dbReference type="GO" id="GO:0022857">
    <property type="term" value="F:transmembrane transporter activity"/>
    <property type="evidence" value="ECO:0007669"/>
    <property type="project" value="InterPro"/>
</dbReference>
<dbReference type="CDD" id="cd06173">
    <property type="entry name" value="MFS_MefA_like"/>
    <property type="match status" value="1"/>
</dbReference>
<evidence type="ECO:0000313" key="9">
    <source>
        <dbReference type="Proteomes" id="UP000198508"/>
    </source>
</evidence>
<feature type="transmembrane region" description="Helical" evidence="7">
    <location>
        <begin position="101"/>
        <end position="129"/>
    </location>
</feature>
<evidence type="ECO:0000256" key="2">
    <source>
        <dbReference type="ARBA" id="ARBA00022448"/>
    </source>
</evidence>
<feature type="transmembrane region" description="Helical" evidence="7">
    <location>
        <begin position="254"/>
        <end position="273"/>
    </location>
</feature>
<dbReference type="AlphaFoldDB" id="A0A1I0IV86"/>
<dbReference type="Proteomes" id="UP000198508">
    <property type="component" value="Unassembled WGS sequence"/>
</dbReference>
<dbReference type="Pfam" id="PF07690">
    <property type="entry name" value="MFS_1"/>
    <property type="match status" value="1"/>
</dbReference>
<feature type="transmembrane region" description="Helical" evidence="7">
    <location>
        <begin position="217"/>
        <end position="234"/>
    </location>
</feature>
<dbReference type="PANTHER" id="PTHR43266:SF2">
    <property type="entry name" value="MAJOR FACILITATOR SUPERFAMILY (MFS) PROFILE DOMAIN-CONTAINING PROTEIN"/>
    <property type="match status" value="1"/>
</dbReference>
<keyword evidence="5 7" id="KW-1133">Transmembrane helix</keyword>
<comment type="subcellular location">
    <subcellularLocation>
        <location evidence="1">Cell membrane</location>
        <topology evidence="1">Multi-pass membrane protein</topology>
    </subcellularLocation>
</comment>
<dbReference type="PANTHER" id="PTHR43266">
    <property type="entry name" value="MACROLIDE-EFFLUX PROTEIN"/>
    <property type="match status" value="1"/>
</dbReference>
<keyword evidence="9" id="KW-1185">Reference proteome</keyword>
<gene>
    <name evidence="8" type="ORF">SAMN05216313_12425</name>
</gene>
<feature type="transmembrane region" description="Helical" evidence="7">
    <location>
        <begin position="395"/>
        <end position="416"/>
    </location>
</feature>
<keyword evidence="3" id="KW-1003">Cell membrane</keyword>
<feature type="transmembrane region" description="Helical" evidence="7">
    <location>
        <begin position="353"/>
        <end position="375"/>
    </location>
</feature>
<name>A0A1I0IV86_9FIRM</name>
<dbReference type="GO" id="GO:0005886">
    <property type="term" value="C:plasma membrane"/>
    <property type="evidence" value="ECO:0007669"/>
    <property type="project" value="UniProtKB-SubCell"/>
</dbReference>
<proteinExistence type="predicted"/>
<evidence type="ECO:0000256" key="5">
    <source>
        <dbReference type="ARBA" id="ARBA00022989"/>
    </source>
</evidence>
<sequence>MEKSFKKYLLFWFGGSVSQLGSAMTSFALILWTYTQTKSAMAVSLMSFCNYLPYILVSLFAGGFVDRHRKKTIMLAADSIAAICSFFVLLCWRSGELKIQYIYAVNCVIGFMNSFQIPAQSVAVGILVPKDKIARMSGMDSFSTNLVSVVSPVLASSIFAFGGLGAVIAADLLSFLFNFALLLIFIKIPEELSKAPRGASVLSGCFDGFRFLFRHKGLWYIIVTMAVLNFFSRLTYENILSPMILARSGGNSLVLGAVNMVLGAGGILGGLIISLRPFKVSSVKLIYFSAGASFLLGDLMMGLGKNAVWWSLAAVWASLPIPFLAAGQRMILYQMVPQELQGSVFSVRNAIQYCTIPAGLLLGGYLADFVFEPFMQSGSGASAALGQLVGLGNGSGMAVMFLCTGVLGAAFSLMAYQKKEIQDLEKSGL</sequence>
<reference evidence="9" key="1">
    <citation type="submission" date="2016-10" db="EMBL/GenBank/DDBJ databases">
        <authorList>
            <person name="Varghese N."/>
            <person name="Submissions S."/>
        </authorList>
    </citation>
    <scope>NUCLEOTIDE SEQUENCE [LARGE SCALE GENOMIC DNA]</scope>
    <source>
        <strain evidence="9">NLAE-zl-G277</strain>
    </source>
</reference>
<feature type="transmembrane region" description="Helical" evidence="7">
    <location>
        <begin position="40"/>
        <end position="61"/>
    </location>
</feature>
<keyword evidence="6 7" id="KW-0472">Membrane</keyword>
<dbReference type="Gene3D" id="1.20.1250.20">
    <property type="entry name" value="MFS general substrate transporter like domains"/>
    <property type="match status" value="1"/>
</dbReference>
<evidence type="ECO:0000256" key="1">
    <source>
        <dbReference type="ARBA" id="ARBA00004651"/>
    </source>
</evidence>
<keyword evidence="2" id="KW-0813">Transport</keyword>
<organism evidence="8 9">
    <name type="scientific">Enterocloster lavalensis</name>
    <dbReference type="NCBI Taxonomy" id="460384"/>
    <lineage>
        <taxon>Bacteria</taxon>
        <taxon>Bacillati</taxon>
        <taxon>Bacillota</taxon>
        <taxon>Clostridia</taxon>
        <taxon>Lachnospirales</taxon>
        <taxon>Lachnospiraceae</taxon>
        <taxon>Enterocloster</taxon>
    </lineage>
</organism>
<evidence type="ECO:0000256" key="7">
    <source>
        <dbReference type="SAM" id="Phobius"/>
    </source>
</evidence>
<evidence type="ECO:0000256" key="3">
    <source>
        <dbReference type="ARBA" id="ARBA00022475"/>
    </source>
</evidence>
<protein>
    <submittedName>
        <fullName evidence="8">Predicted arabinose efflux permease, MFS family</fullName>
    </submittedName>
</protein>
<dbReference type="InterPro" id="IPR011701">
    <property type="entry name" value="MFS"/>
</dbReference>
<feature type="transmembrane region" description="Helical" evidence="7">
    <location>
        <begin position="285"/>
        <end position="303"/>
    </location>
</feature>
<feature type="transmembrane region" description="Helical" evidence="7">
    <location>
        <begin position="73"/>
        <end position="95"/>
    </location>
</feature>
<evidence type="ECO:0000256" key="6">
    <source>
        <dbReference type="ARBA" id="ARBA00023136"/>
    </source>
</evidence>
<dbReference type="SUPFAM" id="SSF103473">
    <property type="entry name" value="MFS general substrate transporter"/>
    <property type="match status" value="1"/>
</dbReference>
<evidence type="ECO:0000313" key="8">
    <source>
        <dbReference type="EMBL" id="SEU01247.1"/>
    </source>
</evidence>
<accession>A0A1I0IV86</accession>
<dbReference type="RefSeq" id="WP_092367790.1">
    <property type="nucleotide sequence ID" value="NZ_FOIM01000024.1"/>
</dbReference>
<feature type="transmembrane region" description="Helical" evidence="7">
    <location>
        <begin position="167"/>
        <end position="186"/>
    </location>
</feature>